<evidence type="ECO:0000313" key="2">
    <source>
        <dbReference type="EMBL" id="TPP59114.1"/>
    </source>
</evidence>
<keyword evidence="1" id="KW-0812">Transmembrane</keyword>
<keyword evidence="1" id="KW-1133">Transmembrane helix</keyword>
<dbReference type="EMBL" id="SUNJ01011154">
    <property type="protein sequence ID" value="TPP59114.1"/>
    <property type="molecule type" value="Genomic_DNA"/>
</dbReference>
<keyword evidence="3" id="KW-1185">Reference proteome</keyword>
<reference evidence="2 3" key="1">
    <citation type="submission" date="2019-04" db="EMBL/GenBank/DDBJ databases">
        <title>Annotation for the trematode Fasciola gigantica.</title>
        <authorList>
            <person name="Choi Y.-J."/>
        </authorList>
    </citation>
    <scope>NUCLEOTIDE SEQUENCE [LARGE SCALE GENOMIC DNA]</scope>
    <source>
        <strain evidence="2">Uganda_cow_1</strain>
    </source>
</reference>
<dbReference type="Proteomes" id="UP000316759">
    <property type="component" value="Unassembled WGS sequence"/>
</dbReference>
<sequence>MCLPRINLIQRQEQCANRIHLSSVHQPIFKASSLIFNGLTAGKDMEHGTRCTSLEFFSLSAFLPLFSYRIYIHRPRTSCESNWLKPLGLSRTSWGTISDGATTRKSANVNDASWPPVLSKSVLWRRCVLFVHLFFVFVLTFVPFQLSPRSTSFLHATG</sequence>
<dbReference type="AlphaFoldDB" id="A0A504YDB2"/>
<name>A0A504YDB2_FASGI</name>
<evidence type="ECO:0000256" key="1">
    <source>
        <dbReference type="SAM" id="Phobius"/>
    </source>
</evidence>
<feature type="transmembrane region" description="Helical" evidence="1">
    <location>
        <begin position="127"/>
        <end position="146"/>
    </location>
</feature>
<comment type="caution">
    <text evidence="2">The sequence shown here is derived from an EMBL/GenBank/DDBJ whole genome shotgun (WGS) entry which is preliminary data.</text>
</comment>
<evidence type="ECO:0000313" key="3">
    <source>
        <dbReference type="Proteomes" id="UP000316759"/>
    </source>
</evidence>
<protein>
    <submittedName>
        <fullName evidence="2">Uncharacterized protein</fullName>
    </submittedName>
</protein>
<accession>A0A504YDB2</accession>
<organism evidence="2 3">
    <name type="scientific">Fasciola gigantica</name>
    <name type="common">Giant liver fluke</name>
    <dbReference type="NCBI Taxonomy" id="46835"/>
    <lineage>
        <taxon>Eukaryota</taxon>
        <taxon>Metazoa</taxon>
        <taxon>Spiralia</taxon>
        <taxon>Lophotrochozoa</taxon>
        <taxon>Platyhelminthes</taxon>
        <taxon>Trematoda</taxon>
        <taxon>Digenea</taxon>
        <taxon>Plagiorchiida</taxon>
        <taxon>Echinostomata</taxon>
        <taxon>Echinostomatoidea</taxon>
        <taxon>Fasciolidae</taxon>
        <taxon>Fasciola</taxon>
    </lineage>
</organism>
<proteinExistence type="predicted"/>
<gene>
    <name evidence="2" type="ORF">FGIG_12035</name>
</gene>
<keyword evidence="1" id="KW-0472">Membrane</keyword>